<feature type="transmembrane region" description="Helical" evidence="1">
    <location>
        <begin position="258"/>
        <end position="275"/>
    </location>
</feature>
<accession>A0A1F6F0K5</accession>
<feature type="transmembrane region" description="Helical" evidence="1">
    <location>
        <begin position="96"/>
        <end position="113"/>
    </location>
</feature>
<dbReference type="Proteomes" id="UP000178919">
    <property type="component" value="Unassembled WGS sequence"/>
</dbReference>
<evidence type="ECO:0008006" key="4">
    <source>
        <dbReference type="Google" id="ProtNLM"/>
    </source>
</evidence>
<reference evidence="2 3" key="1">
    <citation type="journal article" date="2016" name="Nat. Commun.">
        <title>Thousands of microbial genomes shed light on interconnected biogeochemical processes in an aquifer system.</title>
        <authorList>
            <person name="Anantharaman K."/>
            <person name="Brown C.T."/>
            <person name="Hug L.A."/>
            <person name="Sharon I."/>
            <person name="Castelle C.J."/>
            <person name="Probst A.J."/>
            <person name="Thomas B.C."/>
            <person name="Singh A."/>
            <person name="Wilkins M.J."/>
            <person name="Karaoz U."/>
            <person name="Brodie E.L."/>
            <person name="Williams K.H."/>
            <person name="Hubbard S.S."/>
            <person name="Banfield J.F."/>
        </authorList>
    </citation>
    <scope>NUCLEOTIDE SEQUENCE [LARGE SCALE GENOMIC DNA]</scope>
</reference>
<proteinExistence type="predicted"/>
<feature type="transmembrane region" description="Helical" evidence="1">
    <location>
        <begin position="207"/>
        <end position="226"/>
    </location>
</feature>
<evidence type="ECO:0000256" key="1">
    <source>
        <dbReference type="SAM" id="Phobius"/>
    </source>
</evidence>
<keyword evidence="1" id="KW-0472">Membrane</keyword>
<gene>
    <name evidence="2" type="ORF">A3J11_00285</name>
</gene>
<dbReference type="EMBL" id="MFMJ01000017">
    <property type="protein sequence ID" value="OGG79379.1"/>
    <property type="molecule type" value="Genomic_DNA"/>
</dbReference>
<evidence type="ECO:0000313" key="3">
    <source>
        <dbReference type="Proteomes" id="UP000178919"/>
    </source>
</evidence>
<organism evidence="2 3">
    <name type="scientific">Candidatus Kaiserbacteria bacterium RIFCSPLOWO2_02_FULL_55_12</name>
    <dbReference type="NCBI Taxonomy" id="1798522"/>
    <lineage>
        <taxon>Bacteria</taxon>
        <taxon>Candidatus Kaiseribacteriota</taxon>
    </lineage>
</organism>
<sequence>MFGVLLASLGSAFSELSDSIGKKKTSELVCSPYTFGFLSVLGGTVFLIIIGFARNDFVFSLASLPTFLPRLVLEVLQAHVTIQAIMRADRSDFGPVRMLTIPLLLAIDLMLGYTIDTQQILGMGIIFGTVLILLSYEQFKTKGLFLLLFTAVNAAATISLFKYDITHFNSVASEQAIIGMVLILYFFILAVVRTNENPVRFLFKRTFFVQAVSGGLSSVFGAYAISFAPASIITAALRASAVLFSILSGKIYFSERGFFLKLLLFCAIAGGLLLLV</sequence>
<dbReference type="AlphaFoldDB" id="A0A1F6F0K5"/>
<feature type="transmembrane region" description="Helical" evidence="1">
    <location>
        <begin position="33"/>
        <end position="53"/>
    </location>
</feature>
<feature type="transmembrane region" description="Helical" evidence="1">
    <location>
        <begin position="175"/>
        <end position="195"/>
    </location>
</feature>
<name>A0A1F6F0K5_9BACT</name>
<evidence type="ECO:0000313" key="2">
    <source>
        <dbReference type="EMBL" id="OGG79379.1"/>
    </source>
</evidence>
<feature type="transmembrane region" description="Helical" evidence="1">
    <location>
        <begin position="143"/>
        <end position="163"/>
    </location>
</feature>
<comment type="caution">
    <text evidence="2">The sequence shown here is derived from an EMBL/GenBank/DDBJ whole genome shotgun (WGS) entry which is preliminary data.</text>
</comment>
<keyword evidence="1" id="KW-1133">Transmembrane helix</keyword>
<protein>
    <recommendedName>
        <fullName evidence="4">EamA domain-containing protein</fullName>
    </recommendedName>
</protein>
<feature type="transmembrane region" description="Helical" evidence="1">
    <location>
        <begin position="119"/>
        <end position="136"/>
    </location>
</feature>
<keyword evidence="1" id="KW-0812">Transmembrane</keyword>